<feature type="region of interest" description="Disordered" evidence="12">
    <location>
        <begin position="207"/>
        <end position="230"/>
    </location>
</feature>
<accession>U1N8S6</accession>
<dbReference type="GO" id="GO:0007035">
    <property type="term" value="P:vacuolar acidification"/>
    <property type="evidence" value="ECO:0007669"/>
    <property type="project" value="TreeGrafter"/>
</dbReference>
<evidence type="ECO:0000256" key="6">
    <source>
        <dbReference type="ARBA" id="ARBA00023065"/>
    </source>
</evidence>
<dbReference type="EMBL" id="KE356560">
    <property type="protein sequence ID" value="ERG93155.1"/>
    <property type="molecule type" value="Genomic_DNA"/>
</dbReference>
<evidence type="ECO:0000256" key="4">
    <source>
        <dbReference type="ARBA" id="ARBA00022692"/>
    </source>
</evidence>
<sequence>MLRPEQMSRVSVTGSKQVLETVVETTHDLNLFHITDYDGSWDGFDPGGSIHGAETAADQLVTVRSLKSILGVDEEDAGPTRIVTEETISEELESIRTTVNRLDDRRQELRQELREIEDQIEAAEPFIELGIDLDLLTGYDTLQVAIGRGDRQTVEQAIVDNDSLSTYEIFTGSDILAIFARPTDTASDTALTDALVGAEFVSVDLPTPIQKQTTSDTESASENNAAFDDDAQVSPTEYVLSLDERRQQLEAELQEIEEELEAERDDTAGFLLAAEEKLAIDAQKAEAPLSFATTQNAFIAEGWIPSSRYSELTQALTAAVGDHVQVDEIERATFSASGDDHVREDIPAESGGGSDAGTPTPTAADGGDVDSDARADGGNAVVMDEDEPPTVQDNPGAVKPFEILVQAVNRPSYYEFDPTIILFLTFPAFFGFMIGDLGYGLIYTGIGYYLYTSFTDRPAFRSMGGITIAAGFFTIIFGILYGEIFGLHLIATYLWEGVVGLSHAPIEKGLSPAGIEWARGWLVVSVLVGVAHLNIAWIFGFFEDLELHDGKHAFIENGSWLLMMNGFWIWVFSDALRPVAPEFIYTTFSAEGVLPLGFNGFPAMELFTVPGVGAITIPLAVFILGLVLLVVGEPVEAIEFLNVLVNVLSYTRLAAVLLAKAAMAFTVNLLFFGVYVTGTGNEAEWHFGLGKMPQIGEVSHGHEVTDIMFGGLIHGDAATILIGMVVLILGHILVLALGVTSAGLQAVRLEYVEFFNKFFEGGGREYNPFGYERKFTTED</sequence>
<dbReference type="Pfam" id="PF01496">
    <property type="entry name" value="V_ATPase_I"/>
    <property type="match status" value="1"/>
</dbReference>
<reference evidence="13 14" key="1">
    <citation type="journal article" date="2013" name="PLoS ONE">
        <title>Assembly-driven community genomics of a hypersaline microbial ecosystem.</title>
        <authorList>
            <person name="Podell S."/>
            <person name="Ugalde J.A."/>
            <person name="Narasingarao P."/>
            <person name="Banfield J.F."/>
            <person name="Heidelberg K.B."/>
            <person name="Allen E.E."/>
        </authorList>
    </citation>
    <scope>NUCLEOTIDE SEQUENCE [LARGE SCALE GENOMIC DNA]</scope>
    <source>
        <strain evidence="14">J07HQW1</strain>
    </source>
</reference>
<dbReference type="Proteomes" id="UP000030649">
    <property type="component" value="Unassembled WGS sequence"/>
</dbReference>
<comment type="function">
    <text evidence="8">Component of the A-type ATP synthase that produces ATP from ADP in the presence of a proton gradient across the membrane.</text>
</comment>
<dbReference type="InterPro" id="IPR002490">
    <property type="entry name" value="V-ATPase_116kDa_su"/>
</dbReference>
<evidence type="ECO:0000313" key="13">
    <source>
        <dbReference type="EMBL" id="ERG93155.1"/>
    </source>
</evidence>
<comment type="similarity">
    <text evidence="2 10">Belongs to the V-ATPase 116 kDa subunit family.</text>
</comment>
<evidence type="ECO:0000256" key="9">
    <source>
        <dbReference type="ARBA" id="ARBA00068671"/>
    </source>
</evidence>
<feature type="transmembrane region" description="Helical" evidence="10">
    <location>
        <begin position="717"/>
        <end position="739"/>
    </location>
</feature>
<evidence type="ECO:0000256" key="2">
    <source>
        <dbReference type="ARBA" id="ARBA00009904"/>
    </source>
</evidence>
<dbReference type="PANTHER" id="PTHR11629:SF63">
    <property type="entry name" value="V-TYPE PROTON ATPASE SUBUNIT A"/>
    <property type="match status" value="1"/>
</dbReference>
<gene>
    <name evidence="13" type="ORF">J07HQW1_03213</name>
</gene>
<feature type="transmembrane region" description="Helical" evidence="10">
    <location>
        <begin position="559"/>
        <end position="576"/>
    </location>
</feature>
<keyword evidence="4 10" id="KW-0812">Transmembrane</keyword>
<evidence type="ECO:0000256" key="11">
    <source>
        <dbReference type="SAM" id="Coils"/>
    </source>
</evidence>
<keyword evidence="11" id="KW-0175">Coiled coil</keyword>
<feature type="transmembrane region" description="Helical" evidence="10">
    <location>
        <begin position="607"/>
        <end position="632"/>
    </location>
</feature>
<dbReference type="AlphaFoldDB" id="U1N8S6"/>
<evidence type="ECO:0000256" key="1">
    <source>
        <dbReference type="ARBA" id="ARBA00004141"/>
    </source>
</evidence>
<keyword evidence="7 10" id="KW-0472">Membrane</keyword>
<dbReference type="PANTHER" id="PTHR11629">
    <property type="entry name" value="VACUOLAR PROTON ATPASES"/>
    <property type="match status" value="1"/>
</dbReference>
<evidence type="ECO:0000256" key="7">
    <source>
        <dbReference type="ARBA" id="ARBA00023136"/>
    </source>
</evidence>
<feature type="compositionally biased region" description="Polar residues" evidence="12">
    <location>
        <begin position="209"/>
        <end position="224"/>
    </location>
</feature>
<keyword evidence="5 10" id="KW-1133">Transmembrane helix</keyword>
<feature type="transmembrane region" description="Helical" evidence="10">
    <location>
        <begin position="463"/>
        <end position="481"/>
    </location>
</feature>
<organism evidence="13 14">
    <name type="scientific">Haloquadratum walsbyi J07HQW1</name>
    <dbReference type="NCBI Taxonomy" id="1238424"/>
    <lineage>
        <taxon>Archaea</taxon>
        <taxon>Methanobacteriati</taxon>
        <taxon>Methanobacteriota</taxon>
        <taxon>Stenosarchaea group</taxon>
        <taxon>Halobacteria</taxon>
        <taxon>Halobacteriales</taxon>
        <taxon>Haloferacaceae</taxon>
        <taxon>Haloquadratum</taxon>
    </lineage>
</organism>
<dbReference type="STRING" id="1238424.J07HQW1_03213"/>
<evidence type="ECO:0000256" key="12">
    <source>
        <dbReference type="SAM" id="MobiDB-lite"/>
    </source>
</evidence>
<protein>
    <recommendedName>
        <fullName evidence="9 10">A-type ATP synthase subunit I</fullName>
    </recommendedName>
</protein>
<keyword evidence="3 10" id="KW-0813">Transport</keyword>
<dbReference type="HOGENOM" id="CLU_025558_2_1_2"/>
<proteinExistence type="inferred from homology"/>
<dbReference type="GO" id="GO:0046961">
    <property type="term" value="F:proton-transporting ATPase activity, rotational mechanism"/>
    <property type="evidence" value="ECO:0007669"/>
    <property type="project" value="InterPro"/>
</dbReference>
<keyword evidence="6 10" id="KW-0406">Ion transport</keyword>
<dbReference type="GO" id="GO:0016471">
    <property type="term" value="C:vacuolar proton-transporting V-type ATPase complex"/>
    <property type="evidence" value="ECO:0007669"/>
    <property type="project" value="TreeGrafter"/>
</dbReference>
<evidence type="ECO:0000256" key="8">
    <source>
        <dbReference type="ARBA" id="ARBA00059506"/>
    </source>
</evidence>
<evidence type="ECO:0000313" key="14">
    <source>
        <dbReference type="Proteomes" id="UP000030649"/>
    </source>
</evidence>
<feature type="transmembrane region" description="Helical" evidence="10">
    <location>
        <begin position="420"/>
        <end position="451"/>
    </location>
</feature>
<feature type="region of interest" description="Disordered" evidence="12">
    <location>
        <begin position="335"/>
        <end position="395"/>
    </location>
</feature>
<feature type="coiled-coil region" evidence="11">
    <location>
        <begin position="239"/>
        <end position="266"/>
    </location>
</feature>
<name>U1N8S6_9EURY</name>
<comment type="subcellular location">
    <subcellularLocation>
        <location evidence="1">Membrane</location>
        <topology evidence="1">Multi-pass membrane protein</topology>
    </subcellularLocation>
</comment>
<dbReference type="GO" id="GO:0033179">
    <property type="term" value="C:proton-transporting V-type ATPase, V0 domain"/>
    <property type="evidence" value="ECO:0007669"/>
    <property type="project" value="InterPro"/>
</dbReference>
<evidence type="ECO:0000256" key="10">
    <source>
        <dbReference type="RuleBase" id="RU361189"/>
    </source>
</evidence>
<feature type="coiled-coil region" evidence="11">
    <location>
        <begin position="92"/>
        <end position="122"/>
    </location>
</feature>
<feature type="transmembrane region" description="Helical" evidence="10">
    <location>
        <begin position="518"/>
        <end position="539"/>
    </location>
</feature>
<dbReference type="GO" id="GO:0051117">
    <property type="term" value="F:ATPase binding"/>
    <property type="evidence" value="ECO:0007669"/>
    <property type="project" value="TreeGrafter"/>
</dbReference>
<evidence type="ECO:0000256" key="5">
    <source>
        <dbReference type="ARBA" id="ARBA00022989"/>
    </source>
</evidence>
<feature type="transmembrane region" description="Helical" evidence="10">
    <location>
        <begin position="653"/>
        <end position="676"/>
    </location>
</feature>
<evidence type="ECO:0000256" key="3">
    <source>
        <dbReference type="ARBA" id="ARBA00022448"/>
    </source>
</evidence>